<evidence type="ECO:0000313" key="4">
    <source>
        <dbReference type="Proteomes" id="UP000001072"/>
    </source>
</evidence>
<feature type="signal peptide" evidence="2">
    <location>
        <begin position="1"/>
        <end position="24"/>
    </location>
</feature>
<sequence length="946" mass="108014">MKAWASMKIFLIYKCLLLMKVSYSSLISKKETTNSISDFNLHQYNIWKGLQISLENLYETQKTSKKDSIPVGSIAIPGFSFFEHQPGSLGMSEVSKPSCKDPRGSNFPNKIVRLPSRAPNRSARHVIEGKKSVPPTQSFNQKEDEIPSTSYLEFQKTISHAATPSLFTNRGKDDLPIQVSSHQLLKNKVKEVSTPPEVVVPSNIKKEINLDVNINEQQKKTNNNSIEQISGDIQGQGFETKYDLNDPKQCKSSGEVHQKEIVSESEKGSKDVGDQGILRFPKDLKERWVVKGKLHALQSKSPPKKSVVAENTTKVEDLSLVTNEIIPNDQKKKVSKGIPESQIIKSSVVDTYPMRSRTRSSQKNLSIRPLKHSLNQASPFQSASERSLDLPQENFTNKEEIIGKEMERNAREDVNISSLDVDIFKNEGINKEEENAIEEGKNIFSLDVDVFKNEGIKGLEEIPSYDQNNTKYTLSQALSRKEERGKVLKLMSKKLKNPRKKGPSKRISMDPEQQTSASANLHSQELIPPMTQNQIEEIKEQLFKIPELVFLKYALNFDNKQKNIKINVTDVHFKYVQHKKFLVAKDSWLIPIHAFQDMFGDIEESHRRVLELHAQCVERQCVYNFEYEKMALPPASYALGKLLKFDKLFPDFLDYGKGRWKEFLSILENLDTEKMQHLNFNYGHLLEKRRALIFMMTYDDTYRNSKFVMDALSSGIIHQGAILSLMGAISDALDLSSENVNWKALKKAEIASKVKKLINTMNGRITLQKNATFYVYDHSWVEEYTRTFFVAEKGKISKIFQERLKMLAMLSDEMGIKASEVASSKDGDGTQTLTAGEVLIATHVGLKAEFLIEFKAWLKSNLNQGRKSLRVVGNWDRSVPKKCLKKSHLFGDYYQYRKEKISGLENWNKLHPICEMYRETLRSAKDRLNVDHLDASIEGSLRYLQS</sequence>
<dbReference type="OrthoDB" id="10455959at2759"/>
<dbReference type="RefSeq" id="XP_007408604.1">
    <property type="nucleotide sequence ID" value="XM_007408542.1"/>
</dbReference>
<dbReference type="KEGG" id="mlr:MELLADRAFT_61915"/>
<feature type="compositionally biased region" description="Basic residues" evidence="1">
    <location>
        <begin position="491"/>
        <end position="504"/>
    </location>
</feature>
<reference evidence="4" key="1">
    <citation type="journal article" date="2011" name="Proc. Natl. Acad. Sci. U.S.A.">
        <title>Obligate biotrophy features unraveled by the genomic analysis of rust fungi.</title>
        <authorList>
            <person name="Duplessis S."/>
            <person name="Cuomo C.A."/>
            <person name="Lin Y.-C."/>
            <person name="Aerts A."/>
            <person name="Tisserant E."/>
            <person name="Veneault-Fourrey C."/>
            <person name="Joly D.L."/>
            <person name="Hacquard S."/>
            <person name="Amselem J."/>
            <person name="Cantarel B.L."/>
            <person name="Chiu R."/>
            <person name="Coutinho P.M."/>
            <person name="Feau N."/>
            <person name="Field M."/>
            <person name="Frey P."/>
            <person name="Gelhaye E."/>
            <person name="Goldberg J."/>
            <person name="Grabherr M.G."/>
            <person name="Kodira C.D."/>
            <person name="Kohler A."/>
            <person name="Kuees U."/>
            <person name="Lindquist E.A."/>
            <person name="Lucas S.M."/>
            <person name="Mago R."/>
            <person name="Mauceli E."/>
            <person name="Morin E."/>
            <person name="Murat C."/>
            <person name="Pangilinan J.L."/>
            <person name="Park R."/>
            <person name="Pearson M."/>
            <person name="Quesneville H."/>
            <person name="Rouhier N."/>
            <person name="Sakthikumar S."/>
            <person name="Salamov A.A."/>
            <person name="Schmutz J."/>
            <person name="Selles B."/>
            <person name="Shapiro H."/>
            <person name="Tanguay P."/>
            <person name="Tuskan G.A."/>
            <person name="Henrissat B."/>
            <person name="Van de Peer Y."/>
            <person name="Rouze P."/>
            <person name="Ellis J.G."/>
            <person name="Dodds P.N."/>
            <person name="Schein J.E."/>
            <person name="Zhong S."/>
            <person name="Hamelin R.C."/>
            <person name="Grigoriev I.V."/>
            <person name="Szabo L.J."/>
            <person name="Martin F."/>
        </authorList>
    </citation>
    <scope>NUCLEOTIDE SEQUENCE [LARGE SCALE GENOMIC DNA]</scope>
    <source>
        <strain evidence="4">98AG31 / pathotype 3-4-7</strain>
    </source>
</reference>
<dbReference type="VEuPathDB" id="FungiDB:MELLADRAFT_61915"/>
<feature type="region of interest" description="Disordered" evidence="1">
    <location>
        <begin position="491"/>
        <end position="519"/>
    </location>
</feature>
<keyword evidence="2" id="KW-0732">Signal</keyword>
<name>F4RGY1_MELLP</name>
<evidence type="ECO:0000256" key="1">
    <source>
        <dbReference type="SAM" id="MobiDB-lite"/>
    </source>
</evidence>
<dbReference type="Proteomes" id="UP000001072">
    <property type="component" value="Unassembled WGS sequence"/>
</dbReference>
<accession>F4RGY1</accession>
<feature type="chain" id="PRO_5003315111" description="Secreted protein" evidence="2">
    <location>
        <begin position="25"/>
        <end position="946"/>
    </location>
</feature>
<keyword evidence="4" id="KW-1185">Reference proteome</keyword>
<evidence type="ECO:0008006" key="5">
    <source>
        <dbReference type="Google" id="ProtNLM"/>
    </source>
</evidence>
<evidence type="ECO:0000256" key="2">
    <source>
        <dbReference type="SAM" id="SignalP"/>
    </source>
</evidence>
<proteinExistence type="predicted"/>
<protein>
    <recommendedName>
        <fullName evidence="5">Secreted protein</fullName>
    </recommendedName>
</protein>
<organism evidence="4">
    <name type="scientific">Melampsora larici-populina (strain 98AG31 / pathotype 3-4-7)</name>
    <name type="common">Poplar leaf rust fungus</name>
    <dbReference type="NCBI Taxonomy" id="747676"/>
    <lineage>
        <taxon>Eukaryota</taxon>
        <taxon>Fungi</taxon>
        <taxon>Dikarya</taxon>
        <taxon>Basidiomycota</taxon>
        <taxon>Pucciniomycotina</taxon>
        <taxon>Pucciniomycetes</taxon>
        <taxon>Pucciniales</taxon>
        <taxon>Melampsoraceae</taxon>
        <taxon>Melampsora</taxon>
    </lineage>
</organism>
<gene>
    <name evidence="3" type="ORF">MELLADRAFT_61915</name>
</gene>
<evidence type="ECO:0000313" key="3">
    <source>
        <dbReference type="EMBL" id="EGG08406.1"/>
    </source>
</evidence>
<dbReference type="HOGENOM" id="CLU_310811_0_0_1"/>
<dbReference type="GeneID" id="18929810"/>
<dbReference type="AlphaFoldDB" id="F4RGY1"/>
<feature type="region of interest" description="Disordered" evidence="1">
    <location>
        <begin position="247"/>
        <end position="274"/>
    </location>
</feature>
<dbReference type="InParanoid" id="F4RGY1"/>
<dbReference type="EMBL" id="GL883101">
    <property type="protein sequence ID" value="EGG08406.1"/>
    <property type="molecule type" value="Genomic_DNA"/>
</dbReference>
<feature type="compositionally biased region" description="Basic and acidic residues" evidence="1">
    <location>
        <begin position="247"/>
        <end position="273"/>
    </location>
</feature>